<sequence length="601" mass="66071">MSKPNPSSAPRVPTEEVLGRALEAYILKAHEQDEDAAATFLTPRNIRNHLIQHFKLGSEHALDVRKLFIKNTSREVVERYRAGEPRLYPIAEASSPPPPYAQEAAKSSAKSRPSTSSAQTSTPNNTQRRRVIDDDDDEDEEEEDRRASKGPEPARRTPTKEELQKRRKAKAPALPSDEDETPNENVELSADSVSEDEEPSPKPKSKKRKATSVSPSPPPAPQRRRSSPPKSTPRSKGKRAEQPAPEPDDDSDDSMIDDVQEMLQKRRKKGTTKPKATAKGTRGGKKASAAQSKGKMDRLTTLKKLCVSCGARKVWATWFRSKGCGGDPESDPDVEREQINAVLELLESIGAHEGMTAKQAAKLKSDRELEKELADIGAIKQDDSDDDDSPGPNGQPAASSSTIVPGKRLRKPSAMAMASAEYEDMVSHVKGQQGSKNRTQTDAPGADPSPSKRSQASTAQSEDDTASSVFEMSDDEDDDEDMDGGQRRRRRRQPKNDVEEDFIVDDDEQLGYEKRRASRRVLDSDEEEEEERRSEDGDGGGGGEGSEQGDGPADGQDEVSLHLSTQFDEDQHQDKGEIPRRKQKAGAFRDDLKSFASALNS</sequence>
<dbReference type="Proteomes" id="UP000836402">
    <property type="component" value="Unassembled WGS sequence"/>
</dbReference>
<protein>
    <recommendedName>
        <fullName evidence="6">Histone chaperone domain-containing protein</fullName>
    </recommendedName>
</protein>
<evidence type="ECO:0000313" key="3">
    <source>
        <dbReference type="EMBL" id="KAE8244430.1"/>
    </source>
</evidence>
<feature type="compositionally biased region" description="Basic residues" evidence="1">
    <location>
        <begin position="222"/>
        <end position="237"/>
    </location>
</feature>
<dbReference type="Proteomes" id="UP000077671">
    <property type="component" value="Unassembled WGS sequence"/>
</dbReference>
<feature type="compositionally biased region" description="Low complexity" evidence="1">
    <location>
        <begin position="273"/>
        <end position="293"/>
    </location>
</feature>
<feature type="compositionally biased region" description="Basic and acidic residues" evidence="1">
    <location>
        <begin position="511"/>
        <end position="523"/>
    </location>
</feature>
<feature type="compositionally biased region" description="Basic and acidic residues" evidence="1">
    <location>
        <begin position="569"/>
        <end position="580"/>
    </location>
</feature>
<reference evidence="3" key="1">
    <citation type="submission" date="2016-04" db="EMBL/GenBank/DDBJ databases">
        <authorList>
            <person name="Nguyen H.D."/>
            <person name="Kesanakurti P."/>
            <person name="Cullis J."/>
            <person name="Levesque C.A."/>
            <person name="Hambleton S."/>
        </authorList>
    </citation>
    <scope>NUCLEOTIDE SEQUENCE</scope>
    <source>
        <strain evidence="3">DAOMC 238032</strain>
    </source>
</reference>
<evidence type="ECO:0000256" key="1">
    <source>
        <dbReference type="SAM" id="MobiDB-lite"/>
    </source>
</evidence>
<feature type="region of interest" description="Disordered" evidence="1">
    <location>
        <begin position="351"/>
        <end position="601"/>
    </location>
</feature>
<feature type="compositionally biased region" description="Acidic residues" evidence="1">
    <location>
        <begin position="246"/>
        <end position="260"/>
    </location>
</feature>
<accession>A0A177UMK5</accession>
<feature type="compositionally biased region" description="Basic and acidic residues" evidence="1">
    <location>
        <begin position="363"/>
        <end position="374"/>
    </location>
</feature>
<gene>
    <name evidence="3" type="ORF">A4X03_0g7543</name>
    <name evidence="2" type="ORF">JKIAZH3_G2489</name>
</gene>
<feature type="compositionally biased region" description="Polar residues" evidence="1">
    <location>
        <begin position="430"/>
        <end position="442"/>
    </location>
</feature>
<evidence type="ECO:0000313" key="2">
    <source>
        <dbReference type="EMBL" id="CAD6944572.1"/>
    </source>
</evidence>
<dbReference type="EMBL" id="LWDD02001828">
    <property type="protein sequence ID" value="KAE8244430.1"/>
    <property type="molecule type" value="Genomic_DNA"/>
</dbReference>
<organism evidence="3 4">
    <name type="scientific">Tilletia caries</name>
    <name type="common">wheat bunt fungus</name>
    <dbReference type="NCBI Taxonomy" id="13290"/>
    <lineage>
        <taxon>Eukaryota</taxon>
        <taxon>Fungi</taxon>
        <taxon>Dikarya</taxon>
        <taxon>Basidiomycota</taxon>
        <taxon>Ustilaginomycotina</taxon>
        <taxon>Exobasidiomycetes</taxon>
        <taxon>Tilletiales</taxon>
        <taxon>Tilletiaceae</taxon>
        <taxon>Tilletia</taxon>
    </lineage>
</organism>
<reference evidence="3" key="2">
    <citation type="journal article" date="2019" name="IMA Fungus">
        <title>Genome sequencing and comparison of five Tilletia species to identify candidate genes for the detection of regulated species infecting wheat.</title>
        <authorList>
            <person name="Nguyen H.D.T."/>
            <person name="Sultana T."/>
            <person name="Kesanakurti P."/>
            <person name="Hambleton S."/>
        </authorList>
    </citation>
    <scope>NUCLEOTIDE SEQUENCE</scope>
    <source>
        <strain evidence="3">DAOMC 238032</strain>
    </source>
</reference>
<comment type="caution">
    <text evidence="3">The sequence shown here is derived from an EMBL/GenBank/DDBJ whole genome shotgun (WGS) entry which is preliminary data.</text>
</comment>
<evidence type="ECO:0000313" key="4">
    <source>
        <dbReference type="Proteomes" id="UP000077671"/>
    </source>
</evidence>
<evidence type="ECO:0000313" key="5">
    <source>
        <dbReference type="Proteomes" id="UP000836402"/>
    </source>
</evidence>
<feature type="compositionally biased region" description="Polar residues" evidence="1">
    <location>
        <begin position="451"/>
        <end position="470"/>
    </location>
</feature>
<feature type="compositionally biased region" description="Low complexity" evidence="1">
    <location>
        <begin position="104"/>
        <end position="118"/>
    </location>
</feature>
<keyword evidence="5" id="KW-1185">Reference proteome</keyword>
<dbReference type="AlphaFoldDB" id="A0A177UMK5"/>
<reference evidence="2" key="3">
    <citation type="submission" date="2020-10" db="EMBL/GenBank/DDBJ databases">
        <authorList>
            <person name="Sedaghatjoo S."/>
        </authorList>
    </citation>
    <scope>NUCLEOTIDE SEQUENCE</scope>
    <source>
        <strain evidence="2">AZH3</strain>
    </source>
</reference>
<name>A0A177UMK5_9BASI</name>
<feature type="compositionally biased region" description="Acidic residues" evidence="1">
    <location>
        <begin position="498"/>
        <end position="510"/>
    </location>
</feature>
<evidence type="ECO:0008006" key="6">
    <source>
        <dbReference type="Google" id="ProtNLM"/>
    </source>
</evidence>
<feature type="compositionally biased region" description="Acidic residues" evidence="1">
    <location>
        <begin position="472"/>
        <end position="483"/>
    </location>
</feature>
<dbReference type="EMBL" id="CAJHJG010004789">
    <property type="protein sequence ID" value="CAD6944572.1"/>
    <property type="molecule type" value="Genomic_DNA"/>
</dbReference>
<proteinExistence type="predicted"/>
<feature type="region of interest" description="Disordered" evidence="1">
    <location>
        <begin position="88"/>
        <end position="297"/>
    </location>
</feature>
<feature type="compositionally biased region" description="Acidic residues" evidence="1">
    <location>
        <begin position="133"/>
        <end position="143"/>
    </location>
</feature>
<feature type="compositionally biased region" description="Basic and acidic residues" evidence="1">
    <location>
        <begin position="144"/>
        <end position="164"/>
    </location>
</feature>
<feature type="compositionally biased region" description="Gly residues" evidence="1">
    <location>
        <begin position="539"/>
        <end position="548"/>
    </location>
</feature>